<name>A0A8S5UUZ3_9CAUD</name>
<reference evidence="3" key="1">
    <citation type="journal article" date="2021" name="Proc. Natl. Acad. Sci. U.S.A.">
        <title>A Catalog of Tens of Thousands of Viruses from Human Metagenomes Reveals Hidden Associations with Chronic Diseases.</title>
        <authorList>
            <person name="Tisza M.J."/>
            <person name="Buck C.B."/>
        </authorList>
    </citation>
    <scope>NUCLEOTIDE SEQUENCE</scope>
    <source>
        <strain evidence="3">CtP6q2</strain>
    </source>
</reference>
<accession>A0A8S5UUZ3</accession>
<dbReference type="Pfam" id="PF19808">
    <property type="entry name" value="DUF6291"/>
    <property type="match status" value="1"/>
</dbReference>
<organism evidence="3">
    <name type="scientific">Myoviridae sp. ctP6q2</name>
    <dbReference type="NCBI Taxonomy" id="2825096"/>
    <lineage>
        <taxon>Viruses</taxon>
        <taxon>Duplodnaviria</taxon>
        <taxon>Heunggongvirae</taxon>
        <taxon>Uroviricota</taxon>
        <taxon>Caudoviricetes</taxon>
    </lineage>
</organism>
<evidence type="ECO:0000313" key="3">
    <source>
        <dbReference type="EMBL" id="DAF98210.1"/>
    </source>
</evidence>
<proteinExistence type="predicted"/>
<dbReference type="InterPro" id="IPR046258">
    <property type="entry name" value="DUF6291"/>
</dbReference>
<evidence type="ECO:0000259" key="2">
    <source>
        <dbReference type="Pfam" id="PF19808"/>
    </source>
</evidence>
<feature type="compositionally biased region" description="Polar residues" evidence="1">
    <location>
        <begin position="86"/>
        <end position="105"/>
    </location>
</feature>
<evidence type="ECO:0000256" key="1">
    <source>
        <dbReference type="SAM" id="MobiDB-lite"/>
    </source>
</evidence>
<feature type="compositionally biased region" description="Basic and acidic residues" evidence="1">
    <location>
        <begin position="116"/>
        <end position="130"/>
    </location>
</feature>
<dbReference type="EMBL" id="BK016143">
    <property type="protein sequence ID" value="DAF98210.1"/>
    <property type="molecule type" value="Genomic_DNA"/>
</dbReference>
<feature type="domain" description="DUF6291" evidence="2">
    <location>
        <begin position="5"/>
        <end position="81"/>
    </location>
</feature>
<sequence length="266" mass="30429">MTKDSFIIYKSFYKPISRLSDKQLGRLFRAIFKYQLGEEVTVEEDIDMALGFFINQFEIDETKYHGIVERNRNNGRKGGAPIGNCNAKSKQPKQPSGLNSTQTTQNKLNENDNENDIDKESPNGDKKTIPKNKEVDLSFVSEDFKGIFKEWLEYKRERKESYKSEKSLKMCYNRLLALSGNDCNKARLVVEQSIASNYAGLFELKNYGARQNTDIYEQKRIDSERRKSRLMAEFAEADAKFLAEQEAKRKAVGSTGEIPNTIPDGG</sequence>
<feature type="region of interest" description="Disordered" evidence="1">
    <location>
        <begin position="70"/>
        <end position="130"/>
    </location>
</feature>
<protein>
    <recommendedName>
        <fullName evidence="2">DUF6291 domain-containing protein</fullName>
    </recommendedName>
</protein>